<dbReference type="InterPro" id="IPR029044">
    <property type="entry name" value="Nucleotide-diphossugar_trans"/>
</dbReference>
<organism evidence="11">
    <name type="scientific">Kwoniella bestiolae CBS 10118</name>
    <dbReference type="NCBI Taxonomy" id="1296100"/>
    <lineage>
        <taxon>Eukaryota</taxon>
        <taxon>Fungi</taxon>
        <taxon>Dikarya</taxon>
        <taxon>Basidiomycota</taxon>
        <taxon>Agaricomycotina</taxon>
        <taxon>Tremellomycetes</taxon>
        <taxon>Tremellales</taxon>
        <taxon>Cryptococcaceae</taxon>
        <taxon>Kwoniella</taxon>
    </lineage>
</organism>
<name>A0A1B9FYN4_9TREE</name>
<evidence type="ECO:0000256" key="10">
    <source>
        <dbReference type="SAM" id="Phobius"/>
    </source>
</evidence>
<evidence type="ECO:0000256" key="2">
    <source>
        <dbReference type="ARBA" id="ARBA00009105"/>
    </source>
</evidence>
<evidence type="ECO:0000256" key="5">
    <source>
        <dbReference type="ARBA" id="ARBA00022968"/>
    </source>
</evidence>
<comment type="similarity">
    <text evidence="2">Belongs to the MNN1/MNT family.</text>
</comment>
<evidence type="ECO:0000256" key="8">
    <source>
        <dbReference type="ARBA" id="ARBA00023136"/>
    </source>
</evidence>
<dbReference type="SUPFAM" id="SSF53448">
    <property type="entry name" value="Nucleotide-diphospho-sugar transferases"/>
    <property type="match status" value="1"/>
</dbReference>
<dbReference type="EMBL" id="KI894023">
    <property type="protein sequence ID" value="OCF23882.1"/>
    <property type="molecule type" value="Genomic_DNA"/>
</dbReference>
<sequence length="594" mass="67521">MTPFTPQIQYTRLPTSSPSPSISPTSTLNSTPNPSRSSSPFQLKLKSSPLPIMSSSKRFRIRPIQAFLTISILAICLLPFLHYKREEVKGYFQSDYLKIDLSQQHIPQASGGISEHLNIPLTLEARLHYLLSKPALYQWEAELQNRHNCPFYTFSRNTYFFHDGKPEQWEKVDPTEIRRYRSKMVDYLRTVEREGGQLVWDKSMEKDVLPEDRRGIILTGGEGKTLARLKISLHMLRHVLHSTLPIEVYHFPDELQDPTERQKLETEFDVRLKEVGGKSSNGKSWHIKNSAFLASNFTEFVYMDSDNIPLVDPRTLFDSIEYKQSGSVFWADLNKDHPDNAIFRIVGKTCTDDHWPAEAGQLLFDKRGNNGLNLAILHLSNHMMTNPDLYGFLSYGDKDTFRYSFYALGLPYQQAPKIFATTGGYQTQNGESSLDFCGHSSGHQLLPFYLKPHLLVNPQSKAEANKTKTIVIQWGLTPASARHDPTYHPPPAFLHTILAKHRSNLQPSKLFSHIKRPRLDGISEPLLVRTLYEFTGDCFALTLKGPDGAPGVENSMGDGQGVDTFALRDVLGDGHVWREVKRISEEFVKINSNS</sequence>
<protein>
    <recommendedName>
        <fullName evidence="12">Alpha 1,2-mannosyltransferase</fullName>
    </recommendedName>
</protein>
<dbReference type="GO" id="GO:0046354">
    <property type="term" value="P:mannan biosynthetic process"/>
    <property type="evidence" value="ECO:0007669"/>
    <property type="project" value="TreeGrafter"/>
</dbReference>
<accession>A0A1B9FYN4</accession>
<dbReference type="InterPro" id="IPR022751">
    <property type="entry name" value="Alpha_mannosyltransferase"/>
</dbReference>
<dbReference type="OrthoDB" id="430354at2759"/>
<evidence type="ECO:0000313" key="11">
    <source>
        <dbReference type="EMBL" id="OCF23882.1"/>
    </source>
</evidence>
<keyword evidence="7" id="KW-0333">Golgi apparatus</keyword>
<feature type="region of interest" description="Disordered" evidence="9">
    <location>
        <begin position="1"/>
        <end position="43"/>
    </location>
</feature>
<dbReference type="GO" id="GO:0000026">
    <property type="term" value="F:alpha-1,2-mannosyltransferase activity"/>
    <property type="evidence" value="ECO:0007669"/>
    <property type="project" value="TreeGrafter"/>
</dbReference>
<keyword evidence="5" id="KW-0735">Signal-anchor</keyword>
<keyword evidence="4 10" id="KW-0812">Transmembrane</keyword>
<gene>
    <name evidence="11" type="ORF">I302_06868</name>
</gene>
<evidence type="ECO:0000256" key="3">
    <source>
        <dbReference type="ARBA" id="ARBA00022679"/>
    </source>
</evidence>
<evidence type="ECO:0000256" key="7">
    <source>
        <dbReference type="ARBA" id="ARBA00023034"/>
    </source>
</evidence>
<dbReference type="STRING" id="1296100.A0A1B9FYN4"/>
<dbReference type="PANTHER" id="PTHR31646">
    <property type="entry name" value="ALPHA-1,2-MANNOSYLTRANSFERASE MNN2"/>
    <property type="match status" value="1"/>
</dbReference>
<dbReference type="PANTHER" id="PTHR31646:SF1">
    <property type="entry name" value="ALPHA-1,2-MANNOSYLTRANSFERASE MNN2"/>
    <property type="match status" value="1"/>
</dbReference>
<dbReference type="VEuPathDB" id="FungiDB:I302_06868"/>
<reference evidence="11" key="2">
    <citation type="submission" date="2014-01" db="EMBL/GenBank/DDBJ databases">
        <title>Evolution of pathogenesis and genome organization in the Tremellales.</title>
        <authorList>
            <person name="Cuomo C."/>
            <person name="Litvintseva A."/>
            <person name="Heitman J."/>
            <person name="Chen Y."/>
            <person name="Sun S."/>
            <person name="Springer D."/>
            <person name="Dromer F."/>
            <person name="Young S."/>
            <person name="Zeng Q."/>
            <person name="Chapman S."/>
            <person name="Gujja S."/>
            <person name="Saif S."/>
            <person name="Birren B."/>
        </authorList>
    </citation>
    <scope>NUCLEOTIDE SEQUENCE</scope>
    <source>
        <strain evidence="11">CBS 10118</strain>
    </source>
</reference>
<feature type="compositionally biased region" description="Low complexity" evidence="9">
    <location>
        <begin position="11"/>
        <end position="40"/>
    </location>
</feature>
<dbReference type="AlphaFoldDB" id="A0A1B9FYN4"/>
<dbReference type="GO" id="GO:0000139">
    <property type="term" value="C:Golgi membrane"/>
    <property type="evidence" value="ECO:0007669"/>
    <property type="project" value="UniProtKB-SubCell"/>
</dbReference>
<keyword evidence="6 10" id="KW-1133">Transmembrane helix</keyword>
<evidence type="ECO:0000256" key="9">
    <source>
        <dbReference type="SAM" id="MobiDB-lite"/>
    </source>
</evidence>
<keyword evidence="3" id="KW-0808">Transferase</keyword>
<keyword evidence="8 10" id="KW-0472">Membrane</keyword>
<feature type="transmembrane region" description="Helical" evidence="10">
    <location>
        <begin position="64"/>
        <end position="83"/>
    </location>
</feature>
<evidence type="ECO:0000256" key="4">
    <source>
        <dbReference type="ARBA" id="ARBA00022692"/>
    </source>
</evidence>
<reference evidence="11" key="1">
    <citation type="submission" date="2013-07" db="EMBL/GenBank/DDBJ databases">
        <title>The Genome Sequence of Cryptococcus bestiolae CBS10118.</title>
        <authorList>
            <consortium name="The Broad Institute Genome Sequencing Platform"/>
            <person name="Cuomo C."/>
            <person name="Litvintseva A."/>
            <person name="Chen Y."/>
            <person name="Heitman J."/>
            <person name="Sun S."/>
            <person name="Springer D."/>
            <person name="Dromer F."/>
            <person name="Young S.K."/>
            <person name="Zeng Q."/>
            <person name="Gargeya S."/>
            <person name="Fitzgerald M."/>
            <person name="Abouelleil A."/>
            <person name="Alvarado L."/>
            <person name="Berlin A.M."/>
            <person name="Chapman S.B."/>
            <person name="Dewar J."/>
            <person name="Goldberg J."/>
            <person name="Griggs A."/>
            <person name="Gujja S."/>
            <person name="Hansen M."/>
            <person name="Howarth C."/>
            <person name="Imamovic A."/>
            <person name="Larimer J."/>
            <person name="McCowan C."/>
            <person name="Murphy C."/>
            <person name="Pearson M."/>
            <person name="Priest M."/>
            <person name="Roberts A."/>
            <person name="Saif S."/>
            <person name="Shea T."/>
            <person name="Sykes S."/>
            <person name="Wortman J."/>
            <person name="Nusbaum C."/>
            <person name="Birren B."/>
        </authorList>
    </citation>
    <scope>NUCLEOTIDE SEQUENCE [LARGE SCALE GENOMIC DNA]</scope>
    <source>
        <strain evidence="11">CBS 10118</strain>
    </source>
</reference>
<proteinExistence type="inferred from homology"/>
<evidence type="ECO:0008006" key="12">
    <source>
        <dbReference type="Google" id="ProtNLM"/>
    </source>
</evidence>
<evidence type="ECO:0000256" key="6">
    <source>
        <dbReference type="ARBA" id="ARBA00022989"/>
    </source>
</evidence>
<feature type="compositionally biased region" description="Polar residues" evidence="9">
    <location>
        <begin position="1"/>
        <end position="10"/>
    </location>
</feature>
<evidence type="ECO:0000256" key="1">
    <source>
        <dbReference type="ARBA" id="ARBA00004323"/>
    </source>
</evidence>
<dbReference type="Pfam" id="PF11051">
    <property type="entry name" value="Mannosyl_trans3"/>
    <property type="match status" value="2"/>
</dbReference>
<comment type="subcellular location">
    <subcellularLocation>
        <location evidence="1">Golgi apparatus membrane</location>
        <topology evidence="1">Single-pass type II membrane protein</topology>
    </subcellularLocation>
</comment>